<protein>
    <submittedName>
        <fullName evidence="1">Uncharacterized protein</fullName>
    </submittedName>
</protein>
<reference evidence="1" key="1">
    <citation type="submission" date="2018-06" db="EMBL/GenBank/DDBJ databases">
        <authorList>
            <person name="Zhirakovskaya E."/>
        </authorList>
    </citation>
    <scope>NUCLEOTIDE SEQUENCE</scope>
</reference>
<dbReference type="AlphaFoldDB" id="A0A3B0UND9"/>
<name>A0A3B0UND9_9ZZZZ</name>
<proteinExistence type="predicted"/>
<gene>
    <name evidence="1" type="ORF">MNBD_BACTEROID06-1651</name>
</gene>
<evidence type="ECO:0000313" key="1">
    <source>
        <dbReference type="EMBL" id="VAW26677.1"/>
    </source>
</evidence>
<dbReference type="EMBL" id="UOES01000128">
    <property type="protein sequence ID" value="VAW26677.1"/>
    <property type="molecule type" value="Genomic_DNA"/>
</dbReference>
<sequence length="345" mass="38983">MKQFLILILVGLPNIIFAQYEVTKKLTRSYNVSGKGSLEINGKYGDIHIDTWDAKTVELKVEIEVLKRSEKQAREMLDRISIGIDDDDSEALSFRTNIDGAFNNRSGEKLKIKYWIKAPKSLAYRIKNTYGNFYIADNTGKNDFKIAYGNIKAEECNGKTALRLSYGNGEVERMEGGTLIINYSNLSVGDIEKSSIENNYSNLDAEDVNILNIENRYGKFKAKSLKSIRGSSKYGSVIIEKLYKKIDFDGGIKVNWISKDFEKIMIEAKYGAIELKFEKGFGANLDADMTYCTLKFGEVPFDYSQIREKAQHNYYKGIIGDTSKAGNRIVSIKSSYGNAKIKYAD</sequence>
<accession>A0A3B0UND9</accession>
<organism evidence="1">
    <name type="scientific">hydrothermal vent metagenome</name>
    <dbReference type="NCBI Taxonomy" id="652676"/>
    <lineage>
        <taxon>unclassified sequences</taxon>
        <taxon>metagenomes</taxon>
        <taxon>ecological metagenomes</taxon>
    </lineage>
</organism>